<sequence>MSRWLGRLTRAWWQWARNGAAITARTREGRRFGALGARSHLAFPQGALTGTERVHIGDGCIINEHTVLSAGLPGAALGDGEPMIVMGDRCVLGRNSEILAMSSVVLGDDVWTSSRVTIVDHHHRHDLTDVPVAAQWPLPVRPVTIGSGTVISTGSVILAGAQIGENSIVASGAQVTAGVYPPNSVLAGVPARVIRTHSPVEADAV</sequence>
<keyword evidence="2 3" id="KW-0808">Transferase</keyword>
<comment type="similarity">
    <text evidence="1">Belongs to the transferase hexapeptide repeat family.</text>
</comment>
<dbReference type="Pfam" id="PF14602">
    <property type="entry name" value="Hexapep_2"/>
    <property type="match status" value="1"/>
</dbReference>
<dbReference type="AlphaFoldDB" id="A0A1I6UU00"/>
<dbReference type="InterPro" id="IPR001451">
    <property type="entry name" value="Hexapep"/>
</dbReference>
<dbReference type="GO" id="GO:0005829">
    <property type="term" value="C:cytosol"/>
    <property type="evidence" value="ECO:0007669"/>
    <property type="project" value="TreeGrafter"/>
</dbReference>
<dbReference type="OrthoDB" id="2643438at2"/>
<dbReference type="CDD" id="cd04647">
    <property type="entry name" value="LbH_MAT_like"/>
    <property type="match status" value="1"/>
</dbReference>
<evidence type="ECO:0000313" key="3">
    <source>
        <dbReference type="EMBL" id="SFT04949.1"/>
    </source>
</evidence>
<dbReference type="PANTHER" id="PTHR23416:SF23">
    <property type="entry name" value="ACETYLTRANSFERASE C18B11.09C-RELATED"/>
    <property type="match status" value="1"/>
</dbReference>
<evidence type="ECO:0000256" key="1">
    <source>
        <dbReference type="ARBA" id="ARBA00007274"/>
    </source>
</evidence>
<dbReference type="InterPro" id="IPR011004">
    <property type="entry name" value="Trimer_LpxA-like_sf"/>
</dbReference>
<dbReference type="EMBL" id="FOZX01000013">
    <property type="protein sequence ID" value="SFT04949.1"/>
    <property type="molecule type" value="Genomic_DNA"/>
</dbReference>
<dbReference type="Proteomes" id="UP000198852">
    <property type="component" value="Unassembled WGS sequence"/>
</dbReference>
<dbReference type="SUPFAM" id="SSF51161">
    <property type="entry name" value="Trimeric LpxA-like enzymes"/>
    <property type="match status" value="1"/>
</dbReference>
<dbReference type="RefSeq" id="WP_093423297.1">
    <property type="nucleotide sequence ID" value="NZ_FOZX01000013.1"/>
</dbReference>
<dbReference type="PANTHER" id="PTHR23416">
    <property type="entry name" value="SIALIC ACID SYNTHASE-RELATED"/>
    <property type="match status" value="1"/>
</dbReference>
<protein>
    <submittedName>
        <fullName evidence="3">Acetyltransferase (Isoleucine patch superfamily)</fullName>
    </submittedName>
</protein>
<evidence type="ECO:0000313" key="4">
    <source>
        <dbReference type="Proteomes" id="UP000198852"/>
    </source>
</evidence>
<accession>A0A1I6UU00</accession>
<dbReference type="GO" id="GO:0008374">
    <property type="term" value="F:O-acyltransferase activity"/>
    <property type="evidence" value="ECO:0007669"/>
    <property type="project" value="TreeGrafter"/>
</dbReference>
<organism evidence="3 4">
    <name type="scientific">Saccharopolyspora flava</name>
    <dbReference type="NCBI Taxonomy" id="95161"/>
    <lineage>
        <taxon>Bacteria</taxon>
        <taxon>Bacillati</taxon>
        <taxon>Actinomycetota</taxon>
        <taxon>Actinomycetes</taxon>
        <taxon>Pseudonocardiales</taxon>
        <taxon>Pseudonocardiaceae</taxon>
        <taxon>Saccharopolyspora</taxon>
    </lineage>
</organism>
<gene>
    <name evidence="3" type="ORF">SAMN05660874_05261</name>
</gene>
<reference evidence="4" key="1">
    <citation type="submission" date="2016-10" db="EMBL/GenBank/DDBJ databases">
        <authorList>
            <person name="Varghese N."/>
            <person name="Submissions S."/>
        </authorList>
    </citation>
    <scope>NUCLEOTIDE SEQUENCE [LARGE SCALE GENOMIC DNA]</scope>
    <source>
        <strain evidence="4">DSM 44771</strain>
    </source>
</reference>
<keyword evidence="4" id="KW-1185">Reference proteome</keyword>
<dbReference type="STRING" id="95161.SAMN05660874_05261"/>
<evidence type="ECO:0000256" key="2">
    <source>
        <dbReference type="ARBA" id="ARBA00022679"/>
    </source>
</evidence>
<name>A0A1I6UU00_9PSEU</name>
<dbReference type="InterPro" id="IPR051159">
    <property type="entry name" value="Hexapeptide_acetyltransf"/>
</dbReference>
<dbReference type="Pfam" id="PF00132">
    <property type="entry name" value="Hexapep"/>
    <property type="match status" value="1"/>
</dbReference>
<dbReference type="Gene3D" id="2.160.10.10">
    <property type="entry name" value="Hexapeptide repeat proteins"/>
    <property type="match status" value="1"/>
</dbReference>
<proteinExistence type="inferred from homology"/>